<name>A7VNI3_9FIRM</name>
<keyword evidence="1" id="KW-0472">Membrane</keyword>
<keyword evidence="1" id="KW-0812">Transmembrane</keyword>
<dbReference type="Proteomes" id="UP000003490">
    <property type="component" value="Unassembled WGS sequence"/>
</dbReference>
<sequence>MIHFIFPFVNSFLSAFSFIFILSKKQIHDSSFSQGSKAEAGPA</sequence>
<evidence type="ECO:0000313" key="2">
    <source>
        <dbReference type="EMBL" id="EDO63121.1"/>
    </source>
</evidence>
<reference evidence="2 3" key="1">
    <citation type="submission" date="2007-08" db="EMBL/GenBank/DDBJ databases">
        <title>Draft genome sequence of Clostridium leptum (DSM 753).</title>
        <authorList>
            <person name="Sudarsanam P."/>
            <person name="Ley R."/>
            <person name="Guruge J."/>
            <person name="Turnbaugh P.J."/>
            <person name="Mahowald M."/>
            <person name="Liep D."/>
            <person name="Gordon J."/>
        </authorList>
    </citation>
    <scope>NUCLEOTIDE SEQUENCE [LARGE SCALE GENOMIC DNA]</scope>
    <source>
        <strain evidence="2 3">DSM 753</strain>
    </source>
</reference>
<gene>
    <name evidence="2" type="ORF">CLOLEP_00108</name>
</gene>
<proteinExistence type="predicted"/>
<keyword evidence="1" id="KW-1133">Transmembrane helix</keyword>
<feature type="transmembrane region" description="Helical" evidence="1">
    <location>
        <begin position="6"/>
        <end position="23"/>
    </location>
</feature>
<accession>A7VNI3</accession>
<dbReference type="EMBL" id="ABCB02000006">
    <property type="protein sequence ID" value="EDO63121.1"/>
    <property type="molecule type" value="Genomic_DNA"/>
</dbReference>
<organism evidence="2 3">
    <name type="scientific">[Clostridium] leptum DSM 753</name>
    <dbReference type="NCBI Taxonomy" id="428125"/>
    <lineage>
        <taxon>Bacteria</taxon>
        <taxon>Bacillati</taxon>
        <taxon>Bacillota</taxon>
        <taxon>Clostridia</taxon>
        <taxon>Eubacteriales</taxon>
        <taxon>Oscillospiraceae</taxon>
        <taxon>Oscillospiraceae incertae sedis</taxon>
    </lineage>
</organism>
<dbReference type="AlphaFoldDB" id="A7VNI3"/>
<protein>
    <submittedName>
        <fullName evidence="2">Uncharacterized protein</fullName>
    </submittedName>
</protein>
<reference evidence="2 3" key="2">
    <citation type="submission" date="2007-08" db="EMBL/GenBank/DDBJ databases">
        <authorList>
            <person name="Fulton L."/>
            <person name="Clifton S."/>
            <person name="Fulton B."/>
            <person name="Xu J."/>
            <person name="Minx P."/>
            <person name="Pepin K.H."/>
            <person name="Johnson M."/>
            <person name="Thiruvilangam P."/>
            <person name="Bhonagiri V."/>
            <person name="Nash W.E."/>
            <person name="Wang C."/>
            <person name="Mardis E.R."/>
            <person name="Wilson R.K."/>
        </authorList>
    </citation>
    <scope>NUCLEOTIDE SEQUENCE [LARGE SCALE GENOMIC DNA]</scope>
    <source>
        <strain evidence="2 3">DSM 753</strain>
    </source>
</reference>
<evidence type="ECO:0000313" key="3">
    <source>
        <dbReference type="Proteomes" id="UP000003490"/>
    </source>
</evidence>
<comment type="caution">
    <text evidence="2">The sequence shown here is derived from an EMBL/GenBank/DDBJ whole genome shotgun (WGS) entry which is preliminary data.</text>
</comment>
<dbReference type="HOGENOM" id="CLU_3231803_0_0_9"/>
<evidence type="ECO:0000256" key="1">
    <source>
        <dbReference type="SAM" id="Phobius"/>
    </source>
</evidence>